<dbReference type="InterPro" id="IPR013970">
    <property type="entry name" value="Rfa2"/>
</dbReference>
<dbReference type="GeneTree" id="ENSGT00390000008029"/>
<dbReference type="FunFam" id="2.40.50.140:FF:000395">
    <property type="entry name" value="Replication protein A3"/>
    <property type="match status" value="1"/>
</dbReference>
<dbReference type="GO" id="GO:0006284">
    <property type="term" value="P:base-excision repair"/>
    <property type="evidence" value="ECO:0007669"/>
    <property type="project" value="TreeGrafter"/>
</dbReference>
<dbReference type="Proteomes" id="UP000264820">
    <property type="component" value="Unplaced"/>
</dbReference>
<dbReference type="GO" id="GO:0003684">
    <property type="term" value="F:damaged DNA binding"/>
    <property type="evidence" value="ECO:0007669"/>
    <property type="project" value="TreeGrafter"/>
</dbReference>
<dbReference type="GO" id="GO:0000724">
    <property type="term" value="P:double-strand break repair via homologous recombination"/>
    <property type="evidence" value="ECO:0007669"/>
    <property type="project" value="TreeGrafter"/>
</dbReference>
<comment type="subcellular location">
    <subcellularLocation>
        <location evidence="1">Nucleus</location>
    </subcellularLocation>
</comment>
<accession>A0A3Q2ZNH5</accession>
<evidence type="ECO:0000313" key="5">
    <source>
        <dbReference type="Proteomes" id="UP000264820"/>
    </source>
</evidence>
<dbReference type="InterPro" id="IPR012340">
    <property type="entry name" value="NA-bd_OB-fold"/>
</dbReference>
<dbReference type="Gene3D" id="2.40.50.140">
    <property type="entry name" value="Nucleic acid-binding proteins"/>
    <property type="match status" value="1"/>
</dbReference>
<evidence type="ECO:0000256" key="1">
    <source>
        <dbReference type="ARBA" id="ARBA00004123"/>
    </source>
</evidence>
<dbReference type="SUPFAM" id="SSF50249">
    <property type="entry name" value="Nucleic acid-binding proteins"/>
    <property type="match status" value="1"/>
</dbReference>
<proteinExistence type="inferred from homology"/>
<dbReference type="GO" id="GO:0003697">
    <property type="term" value="F:single-stranded DNA binding"/>
    <property type="evidence" value="ECO:0007669"/>
    <property type="project" value="TreeGrafter"/>
</dbReference>
<dbReference type="GO" id="GO:0005662">
    <property type="term" value="C:DNA replication factor A complex"/>
    <property type="evidence" value="ECO:0007669"/>
    <property type="project" value="TreeGrafter"/>
</dbReference>
<evidence type="ECO:0000256" key="3">
    <source>
        <dbReference type="ARBA" id="ARBA00023242"/>
    </source>
</evidence>
<dbReference type="CDD" id="cd04479">
    <property type="entry name" value="RPA3"/>
    <property type="match status" value="1"/>
</dbReference>
<evidence type="ECO:0000313" key="4">
    <source>
        <dbReference type="Ensembl" id="ENSHCOP00000028059.1"/>
    </source>
</evidence>
<protein>
    <submittedName>
        <fullName evidence="4">Replication protein A3</fullName>
    </submittedName>
</protein>
<evidence type="ECO:0000256" key="2">
    <source>
        <dbReference type="ARBA" id="ARBA00009761"/>
    </source>
</evidence>
<dbReference type="Pfam" id="PF08661">
    <property type="entry name" value="Rep_fac-A_3"/>
    <property type="match status" value="1"/>
</dbReference>
<dbReference type="PANTHER" id="PTHR15114">
    <property type="entry name" value="REPLICATION PROTEIN A3"/>
    <property type="match status" value="1"/>
</dbReference>
<dbReference type="STRING" id="109280.ENSHCOP00000028059"/>
<name>A0A3Q2ZNH5_HIPCM</name>
<dbReference type="PANTHER" id="PTHR15114:SF1">
    <property type="entry name" value="REPLICATION PROTEIN A 14 KDA SUBUNIT"/>
    <property type="match status" value="1"/>
</dbReference>
<keyword evidence="5" id="KW-1185">Reference proteome</keyword>
<dbReference type="Ensembl" id="ENSHCOT00000024828.1">
    <property type="protein sequence ID" value="ENSHCOP00000028059.1"/>
    <property type="gene ID" value="ENSHCOG00000020418.1"/>
</dbReference>
<dbReference type="GO" id="GO:0006260">
    <property type="term" value="P:DNA replication"/>
    <property type="evidence" value="ECO:0007669"/>
    <property type="project" value="InterPro"/>
</dbReference>
<keyword evidence="3" id="KW-0539">Nucleus</keyword>
<dbReference type="GO" id="GO:0035861">
    <property type="term" value="C:site of double-strand break"/>
    <property type="evidence" value="ECO:0007669"/>
    <property type="project" value="TreeGrafter"/>
</dbReference>
<dbReference type="GO" id="GO:0006298">
    <property type="term" value="P:mismatch repair"/>
    <property type="evidence" value="ECO:0007669"/>
    <property type="project" value="TreeGrafter"/>
</dbReference>
<organism evidence="4 5">
    <name type="scientific">Hippocampus comes</name>
    <name type="common">Tiger tail seahorse</name>
    <dbReference type="NCBI Taxonomy" id="109280"/>
    <lineage>
        <taxon>Eukaryota</taxon>
        <taxon>Metazoa</taxon>
        <taxon>Chordata</taxon>
        <taxon>Craniata</taxon>
        <taxon>Vertebrata</taxon>
        <taxon>Euteleostomi</taxon>
        <taxon>Actinopterygii</taxon>
        <taxon>Neopterygii</taxon>
        <taxon>Teleostei</taxon>
        <taxon>Neoteleostei</taxon>
        <taxon>Acanthomorphata</taxon>
        <taxon>Syngnathiaria</taxon>
        <taxon>Syngnathiformes</taxon>
        <taxon>Syngnathoidei</taxon>
        <taxon>Syngnathidae</taxon>
        <taxon>Hippocampus</taxon>
    </lineage>
</organism>
<comment type="similarity">
    <text evidence="2">Belongs to the replication factor A protein 3 family.</text>
</comment>
<dbReference type="GO" id="GO:0006289">
    <property type="term" value="P:nucleotide-excision repair"/>
    <property type="evidence" value="ECO:0007669"/>
    <property type="project" value="TreeGrafter"/>
</dbReference>
<sequence length="127" mass="14322">MSDIIFGVPRPRINSSMMSRYINKVVCFVGRVERVHPTGTAFAVTDGEGQHVLVELNFSLDEELSGVVEVIGTVSYRGTIMAITFQWLPEENGNNFNLELYNEAVKFIHRFPEHYPFNMAAGGSDFF</sequence>
<dbReference type="AlphaFoldDB" id="A0A3Q2ZNH5"/>
<reference evidence="4" key="2">
    <citation type="submission" date="2025-09" db="UniProtKB">
        <authorList>
            <consortium name="Ensembl"/>
        </authorList>
    </citation>
    <scope>IDENTIFICATION</scope>
</reference>
<reference evidence="4" key="1">
    <citation type="submission" date="2025-08" db="UniProtKB">
        <authorList>
            <consortium name="Ensembl"/>
        </authorList>
    </citation>
    <scope>IDENTIFICATION</scope>
</reference>